<gene>
    <name evidence="1" type="ordered locus">Os10g0358150</name>
    <name evidence="1" type="ORF">OSNPB_100358150</name>
</gene>
<keyword evidence="2" id="KW-1185">Reference proteome</keyword>
<dbReference type="Gramene" id="Os10t0358150-01">
    <property type="protein sequence ID" value="Os10t0358150-01"/>
    <property type="gene ID" value="Os10g0358150"/>
</dbReference>
<dbReference type="EMBL" id="AP014966">
    <property type="protein sequence ID" value="BAT10483.1"/>
    <property type="molecule type" value="Genomic_DNA"/>
</dbReference>
<evidence type="ECO:0000313" key="2">
    <source>
        <dbReference type="Proteomes" id="UP000059680"/>
    </source>
</evidence>
<dbReference type="Proteomes" id="UP000059680">
    <property type="component" value="Chromosome 10"/>
</dbReference>
<reference evidence="1 2" key="3">
    <citation type="journal article" date="2013" name="Rice">
        <title>Improvement of the Oryza sativa Nipponbare reference genome using next generation sequence and optical map data.</title>
        <authorList>
            <person name="Kawahara Y."/>
            <person name="de la Bastide M."/>
            <person name="Hamilton J.P."/>
            <person name="Kanamori H."/>
            <person name="McCombie W.R."/>
            <person name="Ouyang S."/>
            <person name="Schwartz D.C."/>
            <person name="Tanaka T."/>
            <person name="Wu J."/>
            <person name="Zhou S."/>
            <person name="Childs K.L."/>
            <person name="Davidson R.M."/>
            <person name="Lin H."/>
            <person name="Quesada-Ocampo L."/>
            <person name="Vaillancourt B."/>
            <person name="Sakai H."/>
            <person name="Lee S.S."/>
            <person name="Kim J."/>
            <person name="Numa H."/>
            <person name="Itoh T."/>
            <person name="Buell C.R."/>
            <person name="Matsumoto T."/>
        </authorList>
    </citation>
    <scope>NUCLEOTIDE SEQUENCE [LARGE SCALE GENOMIC DNA]</scope>
    <source>
        <strain evidence="2">cv. Nipponbare</strain>
    </source>
</reference>
<organism evidence="1 2">
    <name type="scientific">Oryza sativa subsp. japonica</name>
    <name type="common">Rice</name>
    <dbReference type="NCBI Taxonomy" id="39947"/>
    <lineage>
        <taxon>Eukaryota</taxon>
        <taxon>Viridiplantae</taxon>
        <taxon>Streptophyta</taxon>
        <taxon>Embryophyta</taxon>
        <taxon>Tracheophyta</taxon>
        <taxon>Spermatophyta</taxon>
        <taxon>Magnoliopsida</taxon>
        <taxon>Liliopsida</taxon>
        <taxon>Poales</taxon>
        <taxon>Poaceae</taxon>
        <taxon>BOP clade</taxon>
        <taxon>Oryzoideae</taxon>
        <taxon>Oryzeae</taxon>
        <taxon>Oryzinae</taxon>
        <taxon>Oryza</taxon>
        <taxon>Oryza sativa</taxon>
    </lineage>
</organism>
<reference evidence="2" key="1">
    <citation type="journal article" date="2005" name="Nature">
        <title>The map-based sequence of the rice genome.</title>
        <authorList>
            <consortium name="International rice genome sequencing project (IRGSP)"/>
            <person name="Matsumoto T."/>
            <person name="Wu J."/>
            <person name="Kanamori H."/>
            <person name="Katayose Y."/>
            <person name="Fujisawa M."/>
            <person name="Namiki N."/>
            <person name="Mizuno H."/>
            <person name="Yamamoto K."/>
            <person name="Antonio B.A."/>
            <person name="Baba T."/>
            <person name="Sakata K."/>
            <person name="Nagamura Y."/>
            <person name="Aoki H."/>
            <person name="Arikawa K."/>
            <person name="Arita K."/>
            <person name="Bito T."/>
            <person name="Chiden Y."/>
            <person name="Fujitsuka N."/>
            <person name="Fukunaka R."/>
            <person name="Hamada M."/>
            <person name="Harada C."/>
            <person name="Hayashi A."/>
            <person name="Hijishita S."/>
            <person name="Honda M."/>
            <person name="Hosokawa S."/>
            <person name="Ichikawa Y."/>
            <person name="Idonuma A."/>
            <person name="Iijima M."/>
            <person name="Ikeda M."/>
            <person name="Ikeno M."/>
            <person name="Ito K."/>
            <person name="Ito S."/>
            <person name="Ito T."/>
            <person name="Ito Y."/>
            <person name="Ito Y."/>
            <person name="Iwabuchi A."/>
            <person name="Kamiya K."/>
            <person name="Karasawa W."/>
            <person name="Kurita K."/>
            <person name="Katagiri S."/>
            <person name="Kikuta A."/>
            <person name="Kobayashi H."/>
            <person name="Kobayashi N."/>
            <person name="Machita K."/>
            <person name="Maehara T."/>
            <person name="Masukawa M."/>
            <person name="Mizubayashi T."/>
            <person name="Mukai Y."/>
            <person name="Nagasaki H."/>
            <person name="Nagata Y."/>
            <person name="Naito S."/>
            <person name="Nakashima M."/>
            <person name="Nakama Y."/>
            <person name="Nakamichi Y."/>
            <person name="Nakamura M."/>
            <person name="Meguro A."/>
            <person name="Negishi M."/>
            <person name="Ohta I."/>
            <person name="Ohta T."/>
            <person name="Okamoto M."/>
            <person name="Ono N."/>
            <person name="Saji S."/>
            <person name="Sakaguchi M."/>
            <person name="Sakai K."/>
            <person name="Shibata M."/>
            <person name="Shimokawa T."/>
            <person name="Song J."/>
            <person name="Takazaki Y."/>
            <person name="Terasawa K."/>
            <person name="Tsugane M."/>
            <person name="Tsuji K."/>
            <person name="Ueda S."/>
            <person name="Waki K."/>
            <person name="Yamagata H."/>
            <person name="Yamamoto M."/>
            <person name="Yamamoto S."/>
            <person name="Yamane H."/>
            <person name="Yoshiki S."/>
            <person name="Yoshihara R."/>
            <person name="Yukawa K."/>
            <person name="Zhong H."/>
            <person name="Yano M."/>
            <person name="Yuan Q."/>
            <person name="Ouyang S."/>
            <person name="Liu J."/>
            <person name="Jones K.M."/>
            <person name="Gansberger K."/>
            <person name="Moffat K."/>
            <person name="Hill J."/>
            <person name="Bera J."/>
            <person name="Fadrosh D."/>
            <person name="Jin S."/>
            <person name="Johri S."/>
            <person name="Kim M."/>
            <person name="Overton L."/>
            <person name="Reardon M."/>
            <person name="Tsitrin T."/>
            <person name="Vuong H."/>
            <person name="Weaver B."/>
            <person name="Ciecko A."/>
            <person name="Tallon L."/>
            <person name="Jackson J."/>
            <person name="Pai G."/>
            <person name="Aken S.V."/>
            <person name="Utterback T."/>
            <person name="Reidmuller S."/>
            <person name="Feldblyum T."/>
            <person name="Hsiao J."/>
            <person name="Zismann V."/>
            <person name="Iobst S."/>
            <person name="de Vazeille A.R."/>
            <person name="Buell C.R."/>
            <person name="Ying K."/>
            <person name="Li Y."/>
            <person name="Lu T."/>
            <person name="Huang Y."/>
            <person name="Zhao Q."/>
            <person name="Feng Q."/>
            <person name="Zhang L."/>
            <person name="Zhu J."/>
            <person name="Weng Q."/>
            <person name="Mu J."/>
            <person name="Lu Y."/>
            <person name="Fan D."/>
            <person name="Liu Y."/>
            <person name="Guan J."/>
            <person name="Zhang Y."/>
            <person name="Yu S."/>
            <person name="Liu X."/>
            <person name="Zhang Y."/>
            <person name="Hong G."/>
            <person name="Han B."/>
            <person name="Choisne N."/>
            <person name="Demange N."/>
            <person name="Orjeda G."/>
            <person name="Samain S."/>
            <person name="Cattolico L."/>
            <person name="Pelletier E."/>
            <person name="Couloux A."/>
            <person name="Segurens B."/>
            <person name="Wincker P."/>
            <person name="D'Hont A."/>
            <person name="Scarpelli C."/>
            <person name="Weissenbach J."/>
            <person name="Salanoubat M."/>
            <person name="Quetier F."/>
            <person name="Yu Y."/>
            <person name="Kim H.R."/>
            <person name="Rambo T."/>
            <person name="Currie J."/>
            <person name="Collura K."/>
            <person name="Luo M."/>
            <person name="Yang T."/>
            <person name="Ammiraju J.S.S."/>
            <person name="Engler F."/>
            <person name="Soderlund C."/>
            <person name="Wing R.A."/>
            <person name="Palmer L.E."/>
            <person name="de la Bastide M."/>
            <person name="Spiegel L."/>
            <person name="Nascimento L."/>
            <person name="Zutavern T."/>
            <person name="O'Shaughnessy A."/>
            <person name="Dike S."/>
            <person name="Dedhia N."/>
            <person name="Preston R."/>
            <person name="Balija V."/>
            <person name="McCombie W.R."/>
            <person name="Chow T."/>
            <person name="Chen H."/>
            <person name="Chung M."/>
            <person name="Chen C."/>
            <person name="Shaw J."/>
            <person name="Wu H."/>
            <person name="Hsiao K."/>
            <person name="Chao Y."/>
            <person name="Chu M."/>
            <person name="Cheng C."/>
            <person name="Hour A."/>
            <person name="Lee P."/>
            <person name="Lin S."/>
            <person name="Lin Y."/>
            <person name="Liou J."/>
            <person name="Liu S."/>
            <person name="Hsing Y."/>
            <person name="Raghuvanshi S."/>
            <person name="Mohanty A."/>
            <person name="Bharti A.K."/>
            <person name="Gaur A."/>
            <person name="Gupta V."/>
            <person name="Kumar D."/>
            <person name="Ravi V."/>
            <person name="Vij S."/>
            <person name="Kapur A."/>
            <person name="Khurana P."/>
            <person name="Khurana P."/>
            <person name="Khurana J.P."/>
            <person name="Tyagi A.K."/>
            <person name="Gaikwad K."/>
            <person name="Singh A."/>
            <person name="Dalal V."/>
            <person name="Srivastava S."/>
            <person name="Dixit A."/>
            <person name="Pal A.K."/>
            <person name="Ghazi I.A."/>
            <person name="Yadav M."/>
            <person name="Pandit A."/>
            <person name="Bhargava A."/>
            <person name="Sureshbabu K."/>
            <person name="Batra K."/>
            <person name="Sharma T.R."/>
            <person name="Mohapatra T."/>
            <person name="Singh N.K."/>
            <person name="Messing J."/>
            <person name="Nelson A.B."/>
            <person name="Fuks G."/>
            <person name="Kavchok S."/>
            <person name="Keizer G."/>
            <person name="Linton E."/>
            <person name="Llaca V."/>
            <person name="Song R."/>
            <person name="Tanyolac B."/>
            <person name="Young S."/>
            <person name="Ho-Il K."/>
            <person name="Hahn J.H."/>
            <person name="Sangsakoo G."/>
            <person name="Vanavichit A."/>
            <person name="de Mattos Luiz.A.T."/>
            <person name="Zimmer P.D."/>
            <person name="Malone G."/>
            <person name="Dellagostin O."/>
            <person name="de Oliveira A.C."/>
            <person name="Bevan M."/>
            <person name="Bancroft I."/>
            <person name="Minx P."/>
            <person name="Cordum H."/>
            <person name="Wilson R."/>
            <person name="Cheng Z."/>
            <person name="Jin W."/>
            <person name="Jiang J."/>
            <person name="Leong S.A."/>
            <person name="Iwama H."/>
            <person name="Gojobori T."/>
            <person name="Itoh T."/>
            <person name="Niimura Y."/>
            <person name="Fujii Y."/>
            <person name="Habara T."/>
            <person name="Sakai H."/>
            <person name="Sato Y."/>
            <person name="Wilson G."/>
            <person name="Kumar K."/>
            <person name="McCouch S."/>
            <person name="Juretic N."/>
            <person name="Hoen D."/>
            <person name="Wright S."/>
            <person name="Bruskiewich R."/>
            <person name="Bureau T."/>
            <person name="Miyao A."/>
            <person name="Hirochika H."/>
            <person name="Nishikawa T."/>
            <person name="Kadowaki K."/>
            <person name="Sugiura M."/>
            <person name="Burr B."/>
            <person name="Sasaki T."/>
        </authorList>
    </citation>
    <scope>NUCLEOTIDE SEQUENCE [LARGE SCALE GENOMIC DNA]</scope>
    <source>
        <strain evidence="2">cv. Nipponbare</strain>
    </source>
</reference>
<protein>
    <submittedName>
        <fullName evidence="1">Os10g0358150 protein</fullName>
    </submittedName>
</protein>
<dbReference type="PaxDb" id="39947-A0A0P0XT59"/>
<dbReference type="AlphaFoldDB" id="A0A0P0XT59"/>
<proteinExistence type="predicted"/>
<name>A0A0P0XT59_ORYSJ</name>
<feature type="non-terminal residue" evidence="1">
    <location>
        <position position="1"/>
    </location>
</feature>
<reference evidence="1 2" key="2">
    <citation type="journal article" date="2013" name="Plant Cell Physiol.">
        <title>Rice Annotation Project Database (RAP-DB): an integrative and interactive database for rice genomics.</title>
        <authorList>
            <person name="Sakai H."/>
            <person name="Lee S.S."/>
            <person name="Tanaka T."/>
            <person name="Numa H."/>
            <person name="Kim J."/>
            <person name="Kawahara Y."/>
            <person name="Wakimoto H."/>
            <person name="Yang C.C."/>
            <person name="Iwamoto M."/>
            <person name="Abe T."/>
            <person name="Yamada Y."/>
            <person name="Muto A."/>
            <person name="Inokuchi H."/>
            <person name="Ikemura T."/>
            <person name="Matsumoto T."/>
            <person name="Sasaki T."/>
            <person name="Itoh T."/>
        </authorList>
    </citation>
    <scope>NUCLEOTIDE SEQUENCE [LARGE SCALE GENOMIC DNA]</scope>
    <source>
        <strain evidence="2">cv. Nipponbare</strain>
    </source>
</reference>
<accession>A0A0P0XT59</accession>
<dbReference type="InParanoid" id="A0A0P0XT59"/>
<evidence type="ECO:0000313" key="1">
    <source>
        <dbReference type="EMBL" id="BAT10483.1"/>
    </source>
</evidence>
<sequence>VLPPSTFDRYISKSEKFIFDRHISIQQLIILMTFSNLMRDSPFFHTRLATWALKNVNINESLVYEE</sequence>